<feature type="site" description="Interaction with galactose moiety of substrate glycoprotein" evidence="12">
    <location>
        <position position="276"/>
    </location>
</feature>
<dbReference type="CDD" id="cd00218">
    <property type="entry name" value="GlcAT-I"/>
    <property type="match status" value="1"/>
</dbReference>
<dbReference type="PANTHER" id="PTHR10896:SF65">
    <property type="entry name" value="GALACTOSYLGALACTOSYLXYLOSYLPROTEIN 3-BETA-GLUCURONOSYLTRANSFERASE 3"/>
    <property type="match status" value="1"/>
</dbReference>
<evidence type="ECO:0000256" key="6">
    <source>
        <dbReference type="ARBA" id="ARBA00022989"/>
    </source>
</evidence>
<evidence type="ECO:0000256" key="1">
    <source>
        <dbReference type="ARBA" id="ARBA00004323"/>
    </source>
</evidence>
<gene>
    <name evidence="15" type="primary">LOC105120455</name>
</gene>
<evidence type="ECO:0000256" key="2">
    <source>
        <dbReference type="ARBA" id="ARBA00007706"/>
    </source>
</evidence>
<accession>A0AAJ6TTR8</accession>
<dbReference type="Gene3D" id="3.90.550.10">
    <property type="entry name" value="Spore Coat Polysaccharide Biosynthesis Protein SpsA, Chain A"/>
    <property type="match status" value="1"/>
</dbReference>
<organism evidence="14 15">
    <name type="scientific">Populus euphratica</name>
    <name type="common">Euphrates poplar</name>
    <dbReference type="NCBI Taxonomy" id="75702"/>
    <lineage>
        <taxon>Eukaryota</taxon>
        <taxon>Viridiplantae</taxon>
        <taxon>Streptophyta</taxon>
        <taxon>Embryophyta</taxon>
        <taxon>Tracheophyta</taxon>
        <taxon>Spermatophyta</taxon>
        <taxon>Magnoliopsida</taxon>
        <taxon>eudicotyledons</taxon>
        <taxon>Gunneridae</taxon>
        <taxon>Pentapetalae</taxon>
        <taxon>rosids</taxon>
        <taxon>fabids</taxon>
        <taxon>Malpighiales</taxon>
        <taxon>Salicaceae</taxon>
        <taxon>Saliceae</taxon>
        <taxon>Populus</taxon>
    </lineage>
</organism>
<evidence type="ECO:0000256" key="4">
    <source>
        <dbReference type="ARBA" id="ARBA00022692"/>
    </source>
</evidence>
<keyword evidence="10 13" id="KW-0961">Cell wall biogenesis/degradation</keyword>
<proteinExistence type="inferred from homology"/>
<feature type="transmembrane region" description="Helical" evidence="13">
    <location>
        <begin position="64"/>
        <end position="83"/>
    </location>
</feature>
<keyword evidence="14" id="KW-1185">Reference proteome</keyword>
<dbReference type="GO" id="GO:0071555">
    <property type="term" value="P:cell wall organization"/>
    <property type="evidence" value="ECO:0007669"/>
    <property type="project" value="UniProtKB-KW"/>
</dbReference>
<dbReference type="InterPro" id="IPR029044">
    <property type="entry name" value="Nucleotide-diphossugar_trans"/>
</dbReference>
<keyword evidence="8 13" id="KW-0472">Membrane</keyword>
<evidence type="ECO:0000256" key="5">
    <source>
        <dbReference type="ARBA" id="ARBA00022968"/>
    </source>
</evidence>
<dbReference type="SUPFAM" id="SSF53448">
    <property type="entry name" value="Nucleotide-diphospho-sugar transferases"/>
    <property type="match status" value="1"/>
</dbReference>
<dbReference type="GeneID" id="105120455"/>
<evidence type="ECO:0000256" key="7">
    <source>
        <dbReference type="ARBA" id="ARBA00023034"/>
    </source>
</evidence>
<protein>
    <recommendedName>
        <fullName evidence="13">Glycosyltransferases</fullName>
        <ecNumber evidence="13">2.4.-.-</ecNumber>
    </recommendedName>
</protein>
<dbReference type="InterPro" id="IPR005027">
    <property type="entry name" value="Glyco_trans_43"/>
</dbReference>
<comment type="subcellular location">
    <subcellularLocation>
        <location evidence="1 13">Golgi apparatus membrane</location>
        <topology evidence="1 13">Single-pass type II membrane protein</topology>
    </subcellularLocation>
</comment>
<keyword evidence="5 13" id="KW-0735">Signal-anchor</keyword>
<reference evidence="15" key="1">
    <citation type="submission" date="2025-08" db="UniProtKB">
        <authorList>
            <consortium name="RefSeq"/>
        </authorList>
    </citation>
    <scope>IDENTIFICATION</scope>
</reference>
<dbReference type="GO" id="GO:0010417">
    <property type="term" value="P:glucuronoxylan biosynthetic process"/>
    <property type="evidence" value="ECO:0007669"/>
    <property type="project" value="TreeGrafter"/>
</dbReference>
<keyword evidence="11" id="KW-0464">Manganese</keyword>
<name>A0AAJ6TTR8_POPEU</name>
<feature type="binding site" evidence="11">
    <location>
        <position position="241"/>
    </location>
    <ligand>
        <name>Mn(2+)</name>
        <dbReference type="ChEBI" id="CHEBI:29035"/>
    </ligand>
</feature>
<evidence type="ECO:0000256" key="12">
    <source>
        <dbReference type="PIRSR" id="PIRSR605027-4"/>
    </source>
</evidence>
<keyword evidence="9" id="KW-0325">Glycoprotein</keyword>
<dbReference type="GO" id="GO:0000139">
    <property type="term" value="C:Golgi membrane"/>
    <property type="evidence" value="ECO:0007669"/>
    <property type="project" value="UniProtKB-SubCell"/>
</dbReference>
<keyword evidence="11" id="KW-0479">Metal-binding</keyword>
<dbReference type="Proteomes" id="UP000694918">
    <property type="component" value="Unplaced"/>
</dbReference>
<evidence type="ECO:0000256" key="9">
    <source>
        <dbReference type="ARBA" id="ARBA00023180"/>
    </source>
</evidence>
<evidence type="ECO:0000256" key="11">
    <source>
        <dbReference type="PIRSR" id="PIRSR605027-3"/>
    </source>
</evidence>
<keyword evidence="3 13" id="KW-0808">Transferase</keyword>
<keyword evidence="4 13" id="KW-0812">Transmembrane</keyword>
<dbReference type="Pfam" id="PF03360">
    <property type="entry name" value="Glyco_transf_43"/>
    <property type="match status" value="1"/>
</dbReference>
<dbReference type="GO" id="GO:0042285">
    <property type="term" value="F:xylosyltransferase activity"/>
    <property type="evidence" value="ECO:0007669"/>
    <property type="project" value="TreeGrafter"/>
</dbReference>
<evidence type="ECO:0000256" key="3">
    <source>
        <dbReference type="ARBA" id="ARBA00022679"/>
    </source>
</evidence>
<dbReference type="EC" id="2.4.-.-" evidence="13"/>
<comment type="cofactor">
    <cofactor evidence="11">
        <name>Mn(2+)</name>
        <dbReference type="ChEBI" id="CHEBI:29035"/>
    </cofactor>
</comment>
<dbReference type="GO" id="GO:0046872">
    <property type="term" value="F:metal ion binding"/>
    <property type="evidence" value="ECO:0007669"/>
    <property type="project" value="UniProtKB-KW"/>
</dbReference>
<evidence type="ECO:0000313" key="15">
    <source>
        <dbReference type="RefSeq" id="XP_011016954.1"/>
    </source>
</evidence>
<evidence type="ECO:0000256" key="8">
    <source>
        <dbReference type="ARBA" id="ARBA00023136"/>
    </source>
</evidence>
<keyword evidence="6 13" id="KW-1133">Transmembrane helix</keyword>
<evidence type="ECO:0000256" key="10">
    <source>
        <dbReference type="ARBA" id="ARBA00023316"/>
    </source>
</evidence>
<evidence type="ECO:0000256" key="13">
    <source>
        <dbReference type="RuleBase" id="RU363127"/>
    </source>
</evidence>
<dbReference type="GO" id="GO:0015018">
    <property type="term" value="F:galactosylgalactosylxylosylprotein 3-beta-glucuronosyltransferase activity"/>
    <property type="evidence" value="ECO:0007669"/>
    <property type="project" value="InterPro"/>
</dbReference>
<dbReference type="GO" id="GO:0009834">
    <property type="term" value="P:plant-type secondary cell wall biogenesis"/>
    <property type="evidence" value="ECO:0007669"/>
    <property type="project" value="TreeGrafter"/>
</dbReference>
<dbReference type="RefSeq" id="XP_011016954.1">
    <property type="nucleotide sequence ID" value="XM_011018652.1"/>
</dbReference>
<dbReference type="PANTHER" id="PTHR10896">
    <property type="entry name" value="GALACTOSYLGALACTOSYLXYLOSYLPROTEIN 3-BETA-GLUCURONOSYLTRANSFERASE BETA-1,3-GLUCURONYLTRANSFERASE"/>
    <property type="match status" value="1"/>
</dbReference>
<comment type="function">
    <text evidence="13">Involved in the synthesis of glucuronoxylan hemicellulose in secondary cell walls.</text>
</comment>
<keyword evidence="7 13" id="KW-0333">Golgi apparatus</keyword>
<dbReference type="AlphaFoldDB" id="A0AAJ6TTR8"/>
<evidence type="ECO:0000313" key="14">
    <source>
        <dbReference type="Proteomes" id="UP000694918"/>
    </source>
</evidence>
<comment type="similarity">
    <text evidence="2 13">Belongs to the glycosyltransferase 43 family.</text>
</comment>
<sequence>MASIRRTLSQVYQDRSYQNGVASAQAHKLFSTNNNSGKYSSWTSTSAAAAASVYLRRKGFRRSFYRCTIFFILGLLLGIFPFGQVDNDINKHDFSFEMKPPDVNVQLDTKDNFALAAVSLGVEKTTPQLDRFSRFDYAERKQVIVITPTYNRALQAYFLNRLGQVLRLVQPPLLWIVVEMTSASAETAEILRKTGVMYRHLVCVNKNNTNVKDRGVHQRNAGLEHIERHRLDGIVYFADDDNVYSLELFESLRNISHFGTWPVAMLAQSKNKAIVEGPVCNASQVIGWHTNEKSKRLRRFHVDMSGFAFNSTILWDPKRWNRPFSNPIRQLDTVKEGFQLFHRRPHSLSKW</sequence>